<dbReference type="OrthoDB" id="958254at2759"/>
<keyword evidence="8" id="KW-1185">Reference proteome</keyword>
<keyword evidence="6" id="KW-1133">Transmembrane helix</keyword>
<dbReference type="RefSeq" id="XP_035344228.1">
    <property type="nucleotide sequence ID" value="XM_035488335.1"/>
</dbReference>
<keyword evidence="6" id="KW-0472">Membrane</keyword>
<sequence>MPPTTYEVYKELEREERFAPQAGSSQESSYNTWRERAIGRNLRRGIALIIGCWLIYFLYLNRLYAASITQRFSNNKNGVSDYDATADAAVSGQTTRVALEAHIMSKCPDAQDCLQKLVVPAMERISDKVDFELSFIGSVSEKTSDVECKHGPTECIGNILMLCAANLPFHSANSVVSSTPRTPVIRSLGFANCLISDYEQIPSRSLVESCSLEHGIDFESLNQCASHEDDNLDDPQDPITDDPSGISLLRQSVKHSEDVGVKTSCTVRVDEKVWCIRDGGEWKDCYNGSGVTTLVEEVERLWEQRN</sequence>
<dbReference type="GO" id="GO:0005576">
    <property type="term" value="C:extracellular region"/>
    <property type="evidence" value="ECO:0007669"/>
    <property type="project" value="UniProtKB-SubCell"/>
</dbReference>
<evidence type="ECO:0000256" key="3">
    <source>
        <dbReference type="ARBA" id="ARBA00022525"/>
    </source>
</evidence>
<evidence type="ECO:0000256" key="5">
    <source>
        <dbReference type="ARBA" id="ARBA00023180"/>
    </source>
</evidence>
<evidence type="ECO:0000313" key="8">
    <source>
        <dbReference type="Proteomes" id="UP000509510"/>
    </source>
</evidence>
<gene>
    <name evidence="7" type="ORF">TRUGW13939_05170</name>
</gene>
<evidence type="ECO:0000256" key="1">
    <source>
        <dbReference type="ARBA" id="ARBA00004613"/>
    </source>
</evidence>
<dbReference type="AlphaFoldDB" id="A0A7H8QVK4"/>
<protein>
    <recommendedName>
        <fullName evidence="9">Gamma interferon inducible lysosomal thiol reductase GILT</fullName>
    </recommendedName>
</protein>
<evidence type="ECO:0000313" key="7">
    <source>
        <dbReference type="EMBL" id="QKX58050.1"/>
    </source>
</evidence>
<dbReference type="EMBL" id="CP055900">
    <property type="protein sequence ID" value="QKX58050.1"/>
    <property type="molecule type" value="Genomic_DNA"/>
</dbReference>
<proteinExistence type="inferred from homology"/>
<dbReference type="PANTHER" id="PTHR13234:SF8">
    <property type="entry name" value="GAMMA-INTERFERON-INDUCIBLE LYSOSOMAL THIOL REDUCTASE"/>
    <property type="match status" value="1"/>
</dbReference>
<comment type="similarity">
    <text evidence="2">Belongs to the GILT family.</text>
</comment>
<keyword evidence="4" id="KW-0732">Signal</keyword>
<evidence type="ECO:0000256" key="2">
    <source>
        <dbReference type="ARBA" id="ARBA00005679"/>
    </source>
</evidence>
<evidence type="ECO:0008006" key="9">
    <source>
        <dbReference type="Google" id="ProtNLM"/>
    </source>
</evidence>
<dbReference type="GO" id="GO:0016671">
    <property type="term" value="F:oxidoreductase activity, acting on a sulfur group of donors, disulfide as acceptor"/>
    <property type="evidence" value="ECO:0007669"/>
    <property type="project" value="InterPro"/>
</dbReference>
<dbReference type="GeneID" id="55992668"/>
<reference evidence="8" key="1">
    <citation type="submission" date="2020-06" db="EMBL/GenBank/DDBJ databases">
        <title>A chromosome-scale genome assembly of Talaromyces rugulosus W13939.</title>
        <authorList>
            <person name="Wang B."/>
            <person name="Guo L."/>
            <person name="Ye K."/>
            <person name="Wang L."/>
        </authorList>
    </citation>
    <scope>NUCLEOTIDE SEQUENCE [LARGE SCALE GENOMIC DNA]</scope>
    <source>
        <strain evidence="8">W13939</strain>
    </source>
</reference>
<evidence type="ECO:0000256" key="6">
    <source>
        <dbReference type="SAM" id="Phobius"/>
    </source>
</evidence>
<organism evidence="7 8">
    <name type="scientific">Talaromyces rugulosus</name>
    <name type="common">Penicillium rugulosum</name>
    <dbReference type="NCBI Taxonomy" id="121627"/>
    <lineage>
        <taxon>Eukaryota</taxon>
        <taxon>Fungi</taxon>
        <taxon>Dikarya</taxon>
        <taxon>Ascomycota</taxon>
        <taxon>Pezizomycotina</taxon>
        <taxon>Eurotiomycetes</taxon>
        <taxon>Eurotiomycetidae</taxon>
        <taxon>Eurotiales</taxon>
        <taxon>Trichocomaceae</taxon>
        <taxon>Talaromyces</taxon>
        <taxon>Talaromyces sect. Islandici</taxon>
    </lineage>
</organism>
<dbReference type="InterPro" id="IPR004911">
    <property type="entry name" value="Interferon-induced_GILT"/>
</dbReference>
<dbReference type="Proteomes" id="UP000509510">
    <property type="component" value="Chromosome III"/>
</dbReference>
<keyword evidence="5" id="KW-0325">Glycoprotein</keyword>
<name>A0A7H8QVK4_TALRU</name>
<keyword evidence="6" id="KW-0812">Transmembrane</keyword>
<dbReference type="Pfam" id="PF03227">
    <property type="entry name" value="GILT"/>
    <property type="match status" value="1"/>
</dbReference>
<keyword evidence="3" id="KW-0964">Secreted</keyword>
<dbReference type="KEGG" id="trg:TRUGW13939_05170"/>
<dbReference type="PANTHER" id="PTHR13234">
    <property type="entry name" value="GAMMA-INTERFERON INDUCIBLE LYSOSOMAL THIOL REDUCTASE GILT"/>
    <property type="match status" value="1"/>
</dbReference>
<evidence type="ECO:0000256" key="4">
    <source>
        <dbReference type="ARBA" id="ARBA00022729"/>
    </source>
</evidence>
<feature type="transmembrane region" description="Helical" evidence="6">
    <location>
        <begin position="46"/>
        <end position="65"/>
    </location>
</feature>
<comment type="subcellular location">
    <subcellularLocation>
        <location evidence="1">Secreted</location>
    </subcellularLocation>
</comment>
<accession>A0A7H8QVK4</accession>